<organism evidence="2 3">
    <name type="scientific">Asprobacillus argus</name>
    <dbReference type="NCBI Taxonomy" id="3076534"/>
    <lineage>
        <taxon>Bacteria</taxon>
        <taxon>Pseudomonadati</taxon>
        <taxon>Bacteroidota</taxon>
        <taxon>Flavobacteriia</taxon>
        <taxon>Flavobacteriales</taxon>
        <taxon>Flavobacteriaceae</taxon>
        <taxon>Asprobacillus</taxon>
    </lineage>
</organism>
<sequence length="223" mass="23926">MPNQYVLQRLAGIRTILNGVHRASANMTNNTMGAEREAVIDFFLSAVFPNQFRFGTGDATDLEGNRSGQLDVVIESGVSPSLPTIPASNSKLYLAESVSAVIEVKSTISTQWQQAISTANQLSPLKRKFGANLSMGGKPTNDIPLFVVGYTGWNQMTSLENNITGAPNIDGILVIDQGLFLSSQRFGGVKATGDWALWGLICCLHQAVGTLKASSTKPINYAF</sequence>
<protein>
    <recommendedName>
        <fullName evidence="1">DUF6602 domain-containing protein</fullName>
    </recommendedName>
</protein>
<gene>
    <name evidence="2" type="ORF">RQM59_08595</name>
</gene>
<evidence type="ECO:0000313" key="2">
    <source>
        <dbReference type="EMBL" id="MDT7832436.1"/>
    </source>
</evidence>
<dbReference type="InterPro" id="IPR046537">
    <property type="entry name" value="DUF6602"/>
</dbReference>
<comment type="caution">
    <text evidence="2">The sequence shown here is derived from an EMBL/GenBank/DDBJ whole genome shotgun (WGS) entry which is preliminary data.</text>
</comment>
<evidence type="ECO:0000259" key="1">
    <source>
        <dbReference type="Pfam" id="PF20247"/>
    </source>
</evidence>
<proteinExistence type="predicted"/>
<accession>A0ABU3LFE5</accession>
<dbReference type="EMBL" id="JAVTTO010000003">
    <property type="protein sequence ID" value="MDT7832436.1"/>
    <property type="molecule type" value="Genomic_DNA"/>
</dbReference>
<dbReference type="Pfam" id="PF20247">
    <property type="entry name" value="DUF6602"/>
    <property type="match status" value="1"/>
</dbReference>
<dbReference type="RefSeq" id="WP_349241696.1">
    <property type="nucleotide sequence ID" value="NZ_JAVTTO010000003.1"/>
</dbReference>
<feature type="domain" description="DUF6602" evidence="1">
    <location>
        <begin position="23"/>
        <end position="123"/>
    </location>
</feature>
<evidence type="ECO:0000313" key="3">
    <source>
        <dbReference type="Proteomes" id="UP001257277"/>
    </source>
</evidence>
<dbReference type="Proteomes" id="UP001257277">
    <property type="component" value="Unassembled WGS sequence"/>
</dbReference>
<reference evidence="2 3" key="1">
    <citation type="submission" date="2023-09" db="EMBL/GenBank/DDBJ databases">
        <title>Novel taxa isolated from Blanes Bay.</title>
        <authorList>
            <person name="Rey-Velasco X."/>
            <person name="Lucena T."/>
        </authorList>
    </citation>
    <scope>NUCLEOTIDE SEQUENCE [LARGE SCALE GENOMIC DNA]</scope>
    <source>
        <strain evidence="2 3">S356</strain>
    </source>
</reference>
<keyword evidence="3" id="KW-1185">Reference proteome</keyword>
<name>A0ABU3LFE5_9FLAO</name>